<dbReference type="Pfam" id="PF01094">
    <property type="entry name" value="ANF_receptor"/>
    <property type="match status" value="1"/>
</dbReference>
<dbReference type="InterPro" id="IPR000337">
    <property type="entry name" value="GPCR_3"/>
</dbReference>
<evidence type="ECO:0000256" key="6">
    <source>
        <dbReference type="ARBA" id="ARBA00023040"/>
    </source>
</evidence>
<evidence type="ECO:0000256" key="3">
    <source>
        <dbReference type="ARBA" id="ARBA00022692"/>
    </source>
</evidence>
<name>A0A8C4N7M7_EPTBU</name>
<keyword evidence="9" id="KW-0325">Glycoprotein</keyword>
<evidence type="ECO:0000256" key="4">
    <source>
        <dbReference type="ARBA" id="ARBA00022729"/>
    </source>
</evidence>
<keyword evidence="14" id="KW-1185">Reference proteome</keyword>
<reference evidence="13" key="1">
    <citation type="submission" date="2025-08" db="UniProtKB">
        <authorList>
            <consortium name="Ensembl"/>
        </authorList>
    </citation>
    <scope>IDENTIFICATION</scope>
</reference>
<evidence type="ECO:0000256" key="10">
    <source>
        <dbReference type="ARBA" id="ARBA00023224"/>
    </source>
</evidence>
<dbReference type="FunFam" id="2.10.50.30:FF:000003">
    <property type="entry name" value="Vomeronasal 2, receptor 120"/>
    <property type="match status" value="1"/>
</dbReference>
<dbReference type="PANTHER" id="PTHR24061:SF0">
    <property type="entry name" value="C-FAMILY ODORANT RECEPTOR OLFCT1"/>
    <property type="match status" value="1"/>
</dbReference>
<dbReference type="Ensembl" id="ENSEBUT00000003888.1">
    <property type="protein sequence ID" value="ENSEBUP00000003516.1"/>
    <property type="gene ID" value="ENSEBUG00000002495.1"/>
</dbReference>
<evidence type="ECO:0000313" key="13">
    <source>
        <dbReference type="Ensembl" id="ENSEBUP00000003516.1"/>
    </source>
</evidence>
<dbReference type="SUPFAM" id="SSF53822">
    <property type="entry name" value="Periplasmic binding protein-like I"/>
    <property type="match status" value="1"/>
</dbReference>
<evidence type="ECO:0000313" key="14">
    <source>
        <dbReference type="Proteomes" id="UP000694388"/>
    </source>
</evidence>
<feature type="transmembrane region" description="Helical" evidence="11">
    <location>
        <begin position="701"/>
        <end position="724"/>
    </location>
</feature>
<keyword evidence="4" id="KW-0732">Signal</keyword>
<keyword evidence="5 11" id="KW-1133">Transmembrane helix</keyword>
<dbReference type="AlphaFoldDB" id="A0A8C4N7M7"/>
<feature type="transmembrane region" description="Helical" evidence="11">
    <location>
        <begin position="768"/>
        <end position="791"/>
    </location>
</feature>
<dbReference type="Proteomes" id="UP000694388">
    <property type="component" value="Unplaced"/>
</dbReference>
<feature type="domain" description="G-protein coupled receptors family 3 profile" evidence="12">
    <location>
        <begin position="687"/>
        <end position="797"/>
    </location>
</feature>
<keyword evidence="6" id="KW-0297">G-protein coupled receptor</keyword>
<dbReference type="InterPro" id="IPR028082">
    <property type="entry name" value="Peripla_BP_I"/>
</dbReference>
<evidence type="ECO:0000256" key="9">
    <source>
        <dbReference type="ARBA" id="ARBA00023180"/>
    </source>
</evidence>
<dbReference type="InterPro" id="IPR017978">
    <property type="entry name" value="GPCR_3_C"/>
</dbReference>
<dbReference type="OMA" id="AFIREFW"/>
<proteinExistence type="predicted"/>
<dbReference type="PROSITE" id="PS50259">
    <property type="entry name" value="G_PROTEIN_RECEP_F3_4"/>
    <property type="match status" value="1"/>
</dbReference>
<feature type="transmembrane region" description="Helical" evidence="11">
    <location>
        <begin position="577"/>
        <end position="600"/>
    </location>
</feature>
<evidence type="ECO:0000256" key="5">
    <source>
        <dbReference type="ARBA" id="ARBA00022989"/>
    </source>
</evidence>
<dbReference type="PRINTS" id="PR00592">
    <property type="entry name" value="CASENSINGR"/>
</dbReference>
<dbReference type="PRINTS" id="PR00248">
    <property type="entry name" value="GPCRMGR"/>
</dbReference>
<dbReference type="GO" id="GO:0005886">
    <property type="term" value="C:plasma membrane"/>
    <property type="evidence" value="ECO:0007669"/>
    <property type="project" value="UniProtKB-SubCell"/>
</dbReference>
<dbReference type="Gene3D" id="3.40.50.2300">
    <property type="match status" value="2"/>
</dbReference>
<keyword evidence="10" id="KW-0807">Transducer</keyword>
<dbReference type="InterPro" id="IPR038550">
    <property type="entry name" value="GPCR_3_9-Cys_sf"/>
</dbReference>
<evidence type="ECO:0000256" key="1">
    <source>
        <dbReference type="ARBA" id="ARBA00004651"/>
    </source>
</evidence>
<evidence type="ECO:0000259" key="12">
    <source>
        <dbReference type="PROSITE" id="PS50259"/>
    </source>
</evidence>
<organism evidence="13 14">
    <name type="scientific">Eptatretus burgeri</name>
    <name type="common">Inshore hagfish</name>
    <dbReference type="NCBI Taxonomy" id="7764"/>
    <lineage>
        <taxon>Eukaryota</taxon>
        <taxon>Metazoa</taxon>
        <taxon>Chordata</taxon>
        <taxon>Craniata</taxon>
        <taxon>Vertebrata</taxon>
        <taxon>Cyclostomata</taxon>
        <taxon>Myxini</taxon>
        <taxon>Myxiniformes</taxon>
        <taxon>Myxinidae</taxon>
        <taxon>Eptatretinae</taxon>
        <taxon>Eptatretus</taxon>
    </lineage>
</organism>
<dbReference type="PANTHER" id="PTHR24061">
    <property type="entry name" value="CALCIUM-SENSING RECEPTOR-RELATED"/>
    <property type="match status" value="1"/>
</dbReference>
<comment type="subcellular location">
    <subcellularLocation>
        <location evidence="1">Cell membrane</location>
        <topology evidence="1">Multi-pass membrane protein</topology>
    </subcellularLocation>
</comment>
<dbReference type="Pfam" id="PF07562">
    <property type="entry name" value="NCD3G"/>
    <property type="match status" value="1"/>
</dbReference>
<dbReference type="FunFam" id="3.40.50.2300:FF:000016">
    <property type="entry name" value="Taste 1 receptor member 2"/>
    <property type="match status" value="1"/>
</dbReference>
<evidence type="ECO:0000256" key="2">
    <source>
        <dbReference type="ARBA" id="ARBA00022475"/>
    </source>
</evidence>
<evidence type="ECO:0000256" key="11">
    <source>
        <dbReference type="SAM" id="Phobius"/>
    </source>
</evidence>
<keyword evidence="7 11" id="KW-0472">Membrane</keyword>
<keyword evidence="8" id="KW-0675">Receptor</keyword>
<dbReference type="GeneTree" id="ENSGT01150000286997"/>
<dbReference type="Pfam" id="PF00003">
    <property type="entry name" value="7tm_3"/>
    <property type="match status" value="1"/>
</dbReference>
<dbReference type="InterPro" id="IPR000068">
    <property type="entry name" value="GPCR_3_Ca_sens_rcpt-rel"/>
</dbReference>
<evidence type="ECO:0000256" key="7">
    <source>
        <dbReference type="ARBA" id="ARBA00023136"/>
    </source>
</evidence>
<dbReference type="InterPro" id="IPR001828">
    <property type="entry name" value="ANF_lig-bd_rcpt"/>
</dbReference>
<evidence type="ECO:0000256" key="8">
    <source>
        <dbReference type="ARBA" id="ARBA00023170"/>
    </source>
</evidence>
<dbReference type="Gene3D" id="2.10.50.30">
    <property type="entry name" value="GPCR, family 3, nine cysteines domain"/>
    <property type="match status" value="1"/>
</dbReference>
<dbReference type="InterPro" id="IPR011500">
    <property type="entry name" value="GPCR_3_9-Cys_dom"/>
</dbReference>
<keyword evidence="2" id="KW-1003">Cell membrane</keyword>
<dbReference type="GO" id="GO:0004930">
    <property type="term" value="F:G protein-coupled receptor activity"/>
    <property type="evidence" value="ECO:0007669"/>
    <property type="project" value="UniProtKB-KW"/>
</dbReference>
<protein>
    <recommendedName>
        <fullName evidence="12">G-protein coupled receptors family 3 profile domain-containing protein</fullName>
    </recommendedName>
</protein>
<reference evidence="13" key="2">
    <citation type="submission" date="2025-09" db="UniProtKB">
        <authorList>
            <consortium name="Ensembl"/>
        </authorList>
    </citation>
    <scope>IDENTIFICATION</scope>
</reference>
<accession>A0A8C4N7M7</accession>
<keyword evidence="3 11" id="KW-0812">Transmembrane</keyword>
<sequence length="797" mass="90188">MGRIFGIILDQLLHLTPSFVVPGLQITLLLNIYLFTLHCIHCSRQWDVKMSIDMLNFIDSFNMKGFRWVLAMVFAIEEINKNPLFLPNVTLSYILYDTCSVVVRRMIAVLSVLGPEMASEHRECGISSWVLILPNLILIDPRSVHSLLISTFNICHFTLGQVDFMGTCKCYSNKNDFPSHFRTVPSDVHQSSALARLVKHFDWTYIGTLEVDDDYGYNGVMQFVTEAEKYGICIAFRETIPVTQNSLIYQQIVSKTKSQVVLLYINYMELIPLAQELVKINMTQKTWIATDGWVDSTELTKPPFTCLFEGTIGTALRRGIIPGLKEFLLQLRPQTIPLDELVLEFWETTFNCTWRGSAVDKLACTGREQVNEVSAEFADVSQLRLTYTVYMAVYNVAHALQALQACVPTQGPFGNRSCAKIDDFQPWQLVYYLRNVHFVTNLGDVMTFDEYGDPPAVYEVINWQPDITGALGFKVVGSYDARESDNNELHIDVDAIVWNNGGKQVPHSICNEPCSPGMRKVVLEGKPLCCYDCVLCNPEEYSNVTDCFHCLGDYWPNDKHDGCIPMLKEFLQLADPLALVLLAFALFGVLFILMTGILMYHGTNVRQAICEQDSTPRLRDPVQLSHALIVLTNPLLFRMAAVPFSYTMRLGVRSSQPNQEPKVSVLLHHTSQNCLSTNTIIVNIDIQHGVIIIYCNEETSIWAVCSMVYLAILIIVCFVLANKAKQYTLTIKEPKFITFSMLFLLLVLIAFIPAYNSTRGKFTVVTQIFALVASSYGIFGCLFLPKCYMIFKSKRKN</sequence>
<feature type="transmembrane region" description="Helical" evidence="11">
    <location>
        <begin position="736"/>
        <end position="756"/>
    </location>
</feature>